<proteinExistence type="predicted"/>
<name>A0AB39KXQ3_9CAUL</name>
<sequence length="260" mass="26782">MANSTPGQDARIRSVVGTQGDDRIILETGTIAVGNGGKDIFVIAAAVAGEQSLRLGAITDFGDGDSLDLSLLGPNAAILGEGRMTDGSTRLSIDFNGDGQEDGYLYVGGAGFIPADDSFASPMPILDGEMHILPFPMPGDGEVIGGPVNDGQFTILPYPLPGKGGAFVETGDGVFTIQPFPMPGDDGVVTILPFPMPGDGPVNEGEFHILPFPMPGDGVVEDGQFHILPIDIYSAAAMSGGVQVAYANLNQNDFLALMAA</sequence>
<organism evidence="1">
    <name type="scientific">Caulobacter sp. 73W</name>
    <dbReference type="NCBI Taxonomy" id="3161137"/>
    <lineage>
        <taxon>Bacteria</taxon>
        <taxon>Pseudomonadati</taxon>
        <taxon>Pseudomonadota</taxon>
        <taxon>Alphaproteobacteria</taxon>
        <taxon>Caulobacterales</taxon>
        <taxon>Caulobacteraceae</taxon>
        <taxon>Caulobacter</taxon>
    </lineage>
</organism>
<accession>A0AB39KXQ3</accession>
<evidence type="ECO:0000313" key="1">
    <source>
        <dbReference type="EMBL" id="XDO98518.1"/>
    </source>
</evidence>
<gene>
    <name evidence="1" type="ORF">ABOZ73_08905</name>
</gene>
<evidence type="ECO:0008006" key="2">
    <source>
        <dbReference type="Google" id="ProtNLM"/>
    </source>
</evidence>
<reference evidence="1" key="1">
    <citation type="submission" date="2024-06" db="EMBL/GenBank/DDBJ databases">
        <title>Caulobacter inopinatus, sp. nov.</title>
        <authorList>
            <person name="Donachie S.P."/>
        </authorList>
    </citation>
    <scope>NUCLEOTIDE SEQUENCE</scope>
    <source>
        <strain evidence="1">73W</strain>
    </source>
</reference>
<dbReference type="AlphaFoldDB" id="A0AB39KXQ3"/>
<protein>
    <recommendedName>
        <fullName evidence="2">Calcium-binding protein</fullName>
    </recommendedName>
</protein>
<dbReference type="RefSeq" id="WP_369062393.1">
    <property type="nucleotide sequence ID" value="NZ_CP158375.1"/>
</dbReference>
<dbReference type="EMBL" id="CP158375">
    <property type="protein sequence ID" value="XDO98518.1"/>
    <property type="molecule type" value="Genomic_DNA"/>
</dbReference>